<organism evidence="1">
    <name type="scientific">bioreactor metagenome</name>
    <dbReference type="NCBI Taxonomy" id="1076179"/>
    <lineage>
        <taxon>unclassified sequences</taxon>
        <taxon>metagenomes</taxon>
        <taxon>ecological metagenomes</taxon>
    </lineage>
</organism>
<sequence>MHRVNNDIPLNEYTIGCARNSRVLTVLIVRSLLTTPLSTRNCSADPRMVFSPWNINRAKLRLILVRLSFTKMGKREPVNTWRFLFPIVTKDIYSCFMVKTWSAFSKDWMPSSVTSGVSLLNCGLITQKPSLPTLFVVVAGLSRRSSNVSVNTIVSKRSL</sequence>
<dbReference type="AlphaFoldDB" id="A0A645BUR8"/>
<reference evidence="1" key="1">
    <citation type="submission" date="2019-08" db="EMBL/GenBank/DDBJ databases">
        <authorList>
            <person name="Kucharzyk K."/>
            <person name="Murdoch R.W."/>
            <person name="Higgins S."/>
            <person name="Loffler F."/>
        </authorList>
    </citation>
    <scope>NUCLEOTIDE SEQUENCE</scope>
</reference>
<name>A0A645BUR8_9ZZZZ</name>
<evidence type="ECO:0000313" key="1">
    <source>
        <dbReference type="EMBL" id="MPM69190.1"/>
    </source>
</evidence>
<gene>
    <name evidence="1" type="ORF">SDC9_116134</name>
</gene>
<dbReference type="EMBL" id="VSSQ01022702">
    <property type="protein sequence ID" value="MPM69190.1"/>
    <property type="molecule type" value="Genomic_DNA"/>
</dbReference>
<protein>
    <submittedName>
        <fullName evidence="1">Uncharacterized protein</fullName>
    </submittedName>
</protein>
<proteinExistence type="predicted"/>
<comment type="caution">
    <text evidence="1">The sequence shown here is derived from an EMBL/GenBank/DDBJ whole genome shotgun (WGS) entry which is preliminary data.</text>
</comment>
<accession>A0A645BUR8</accession>